<dbReference type="RefSeq" id="WP_130110190.1">
    <property type="nucleotide sequence ID" value="NZ_CP035806.1"/>
</dbReference>
<dbReference type="OrthoDB" id="3824300at2"/>
<feature type="domain" description="Carboxymuconolactone decarboxylase-like" evidence="1">
    <location>
        <begin position="30"/>
        <end position="100"/>
    </location>
</feature>
<evidence type="ECO:0000313" key="2">
    <source>
        <dbReference type="EMBL" id="QBE49059.1"/>
    </source>
</evidence>
<dbReference type="SUPFAM" id="SSF69118">
    <property type="entry name" value="AhpD-like"/>
    <property type="match status" value="1"/>
</dbReference>
<evidence type="ECO:0000259" key="1">
    <source>
        <dbReference type="Pfam" id="PF02627"/>
    </source>
</evidence>
<reference evidence="2 3" key="1">
    <citation type="submission" date="2019-02" db="EMBL/GenBank/DDBJ databases">
        <authorList>
            <person name="Sun L."/>
            <person name="Pan D."/>
            <person name="Wu X."/>
        </authorList>
    </citation>
    <scope>NUCLEOTIDE SEQUENCE [LARGE SCALE GENOMIC DNA]</scope>
    <source>
        <strain evidence="2 3">JW-1</strain>
    </source>
</reference>
<accession>A0A4V0Z1N8</accession>
<name>A0A4V0Z1N8_9MICO</name>
<dbReference type="Proteomes" id="UP000289260">
    <property type="component" value="Chromosome"/>
</dbReference>
<keyword evidence="3" id="KW-1185">Reference proteome</keyword>
<feature type="domain" description="Carboxymuconolactone decarboxylase-like" evidence="1">
    <location>
        <begin position="158"/>
        <end position="229"/>
    </location>
</feature>
<organism evidence="2 3">
    <name type="scientific">Leucobacter triazinivorans</name>
    <dbReference type="NCBI Taxonomy" id="1784719"/>
    <lineage>
        <taxon>Bacteria</taxon>
        <taxon>Bacillati</taxon>
        <taxon>Actinomycetota</taxon>
        <taxon>Actinomycetes</taxon>
        <taxon>Micrococcales</taxon>
        <taxon>Microbacteriaceae</taxon>
        <taxon>Leucobacter</taxon>
    </lineage>
</organism>
<dbReference type="Gene3D" id="1.20.1290.10">
    <property type="entry name" value="AhpD-like"/>
    <property type="match status" value="1"/>
</dbReference>
<proteinExistence type="predicted"/>
<evidence type="ECO:0000313" key="3">
    <source>
        <dbReference type="Proteomes" id="UP000289260"/>
    </source>
</evidence>
<dbReference type="PANTHER" id="PTHR33930">
    <property type="entry name" value="ALKYL HYDROPEROXIDE REDUCTASE AHPD"/>
    <property type="match status" value="1"/>
</dbReference>
<protein>
    <submittedName>
        <fullName evidence="2">Gamma-carboxymuconolactone decarboxylase</fullName>
    </submittedName>
</protein>
<gene>
    <name evidence="2" type="ORF">EVS81_09565</name>
</gene>
<dbReference type="InterPro" id="IPR029032">
    <property type="entry name" value="AhpD-like"/>
</dbReference>
<dbReference type="AlphaFoldDB" id="A0A4V0Z1N8"/>
<dbReference type="KEGG" id="ltr:EVS81_09565"/>
<dbReference type="EMBL" id="CP035806">
    <property type="protein sequence ID" value="QBE49059.1"/>
    <property type="molecule type" value="Genomic_DNA"/>
</dbReference>
<dbReference type="PANTHER" id="PTHR33930:SF2">
    <property type="entry name" value="BLR3452 PROTEIN"/>
    <property type="match status" value="1"/>
</dbReference>
<sequence length="256" mass="28568">MSEKETIRAEAEEILGEWNGKFQAVLDLDPAFMDAYAKLEAVPHRKGALDEKIQHLIRLAVAANATHLYVPAIRRHVRRAFQAGATPAEVMEVLECAATLGIHAMNIGVPILAEVLEEAGLRSGPRELDAYQQRLKEDFTRNRGYWHAFWDEILELAPEFFEAYTDFSSVPWKSGPLEPKVKEFVYIAFDTAATHLYTSGLRLHLQNAVRYGATEGELVEVMEIAATLGIHGVLEAAPILAEESRSRATAERSAER</sequence>
<dbReference type="GO" id="GO:0051920">
    <property type="term" value="F:peroxiredoxin activity"/>
    <property type="evidence" value="ECO:0007669"/>
    <property type="project" value="InterPro"/>
</dbReference>
<dbReference type="Pfam" id="PF02627">
    <property type="entry name" value="CMD"/>
    <property type="match status" value="2"/>
</dbReference>
<dbReference type="InterPro" id="IPR003779">
    <property type="entry name" value="CMD-like"/>
</dbReference>